<dbReference type="Proteomes" id="UP000824204">
    <property type="component" value="Unassembled WGS sequence"/>
</dbReference>
<dbReference type="InterPro" id="IPR038377">
    <property type="entry name" value="Na/Glc_symporter_sf"/>
</dbReference>
<keyword evidence="8" id="KW-0915">Sodium</keyword>
<evidence type="ECO:0000256" key="9">
    <source>
        <dbReference type="ARBA" id="ARBA00023065"/>
    </source>
</evidence>
<feature type="transmembrane region" description="Helical" evidence="14">
    <location>
        <begin position="395"/>
        <end position="418"/>
    </location>
</feature>
<dbReference type="AlphaFoldDB" id="A0A9D1V989"/>
<proteinExistence type="inferred from homology"/>
<name>A0A9D1V989_9FIRM</name>
<dbReference type="Gene3D" id="1.20.1730.10">
    <property type="entry name" value="Sodium/glucose cotransporter"/>
    <property type="match status" value="1"/>
</dbReference>
<evidence type="ECO:0000256" key="2">
    <source>
        <dbReference type="ARBA" id="ARBA00006434"/>
    </source>
</evidence>
<feature type="transmembrane region" description="Helical" evidence="14">
    <location>
        <begin position="370"/>
        <end position="389"/>
    </location>
</feature>
<evidence type="ECO:0000256" key="3">
    <source>
        <dbReference type="ARBA" id="ARBA00022448"/>
    </source>
</evidence>
<gene>
    <name evidence="15" type="ORF">H9741_08330</name>
</gene>
<evidence type="ECO:0000256" key="6">
    <source>
        <dbReference type="ARBA" id="ARBA00022847"/>
    </source>
</evidence>
<feature type="transmembrane region" description="Helical" evidence="14">
    <location>
        <begin position="430"/>
        <end position="451"/>
    </location>
</feature>
<feature type="transmembrane region" description="Helical" evidence="14">
    <location>
        <begin position="186"/>
        <end position="207"/>
    </location>
</feature>
<evidence type="ECO:0000256" key="14">
    <source>
        <dbReference type="SAM" id="Phobius"/>
    </source>
</evidence>
<evidence type="ECO:0000256" key="10">
    <source>
        <dbReference type="ARBA" id="ARBA00023136"/>
    </source>
</evidence>
<evidence type="ECO:0000256" key="11">
    <source>
        <dbReference type="ARBA" id="ARBA00023201"/>
    </source>
</evidence>
<feature type="transmembrane region" description="Helical" evidence="14">
    <location>
        <begin position="43"/>
        <end position="65"/>
    </location>
</feature>
<evidence type="ECO:0000313" key="15">
    <source>
        <dbReference type="EMBL" id="HIX08462.1"/>
    </source>
</evidence>
<keyword evidence="11" id="KW-0739">Sodium transport</keyword>
<protein>
    <submittedName>
        <fullName evidence="15">Sodium:solute symporter</fullName>
    </submittedName>
</protein>
<dbReference type="GO" id="GO:0005886">
    <property type="term" value="C:plasma membrane"/>
    <property type="evidence" value="ECO:0007669"/>
    <property type="project" value="UniProtKB-SubCell"/>
</dbReference>
<feature type="transmembrane region" description="Helical" evidence="14">
    <location>
        <begin position="6"/>
        <end position="22"/>
    </location>
</feature>
<dbReference type="InterPro" id="IPR050277">
    <property type="entry name" value="Sodium:Solute_Symporter"/>
</dbReference>
<evidence type="ECO:0000256" key="13">
    <source>
        <dbReference type="RuleBase" id="RU362091"/>
    </source>
</evidence>
<evidence type="ECO:0000256" key="5">
    <source>
        <dbReference type="ARBA" id="ARBA00022692"/>
    </source>
</evidence>
<dbReference type="EMBL" id="DXFX01000106">
    <property type="protein sequence ID" value="HIX08462.1"/>
    <property type="molecule type" value="Genomic_DNA"/>
</dbReference>
<evidence type="ECO:0000313" key="16">
    <source>
        <dbReference type="Proteomes" id="UP000824204"/>
    </source>
</evidence>
<dbReference type="GO" id="GO:0015293">
    <property type="term" value="F:symporter activity"/>
    <property type="evidence" value="ECO:0007669"/>
    <property type="project" value="UniProtKB-KW"/>
</dbReference>
<reference evidence="15" key="1">
    <citation type="journal article" date="2021" name="PeerJ">
        <title>Extensive microbial diversity within the chicken gut microbiome revealed by metagenomics and culture.</title>
        <authorList>
            <person name="Gilroy R."/>
            <person name="Ravi A."/>
            <person name="Getino M."/>
            <person name="Pursley I."/>
            <person name="Horton D.L."/>
            <person name="Alikhan N.F."/>
            <person name="Baker D."/>
            <person name="Gharbi K."/>
            <person name="Hall N."/>
            <person name="Watson M."/>
            <person name="Adriaenssens E.M."/>
            <person name="Foster-Nyarko E."/>
            <person name="Jarju S."/>
            <person name="Secka A."/>
            <person name="Antonio M."/>
            <person name="Oren A."/>
            <person name="Chaudhuri R.R."/>
            <person name="La Ragione R."/>
            <person name="Hildebrand F."/>
            <person name="Pallen M.J."/>
        </authorList>
    </citation>
    <scope>NUCLEOTIDE SEQUENCE</scope>
    <source>
        <strain evidence="15">811</strain>
    </source>
</reference>
<organism evidence="15 16">
    <name type="scientific">Candidatus Borkfalkia faecipullorum</name>
    <dbReference type="NCBI Taxonomy" id="2838510"/>
    <lineage>
        <taxon>Bacteria</taxon>
        <taxon>Bacillati</taxon>
        <taxon>Bacillota</taxon>
        <taxon>Clostridia</taxon>
        <taxon>Christensenellales</taxon>
        <taxon>Christensenellaceae</taxon>
        <taxon>Candidatus Borkfalkia</taxon>
    </lineage>
</organism>
<evidence type="ECO:0000256" key="1">
    <source>
        <dbReference type="ARBA" id="ARBA00004651"/>
    </source>
</evidence>
<feature type="transmembrane region" description="Helical" evidence="14">
    <location>
        <begin position="237"/>
        <end position="254"/>
    </location>
</feature>
<comment type="subcellular location">
    <subcellularLocation>
        <location evidence="1">Cell membrane</location>
        <topology evidence="1">Multi-pass membrane protein</topology>
    </subcellularLocation>
</comment>
<feature type="transmembrane region" description="Helical" evidence="14">
    <location>
        <begin position="71"/>
        <end position="94"/>
    </location>
</feature>
<evidence type="ECO:0000256" key="8">
    <source>
        <dbReference type="ARBA" id="ARBA00023053"/>
    </source>
</evidence>
<feature type="transmembrane region" description="Helical" evidence="14">
    <location>
        <begin position="149"/>
        <end position="174"/>
    </location>
</feature>
<feature type="transmembrane region" description="Helical" evidence="14">
    <location>
        <begin position="319"/>
        <end position="349"/>
    </location>
</feature>
<dbReference type="InterPro" id="IPR001734">
    <property type="entry name" value="Na/solute_symporter"/>
</dbReference>
<keyword evidence="6" id="KW-0769">Symport</keyword>
<comment type="catalytic activity">
    <reaction evidence="12">
        <text>L-proline(in) + Na(+)(in) = L-proline(out) + Na(+)(out)</text>
        <dbReference type="Rhea" id="RHEA:28967"/>
        <dbReference type="ChEBI" id="CHEBI:29101"/>
        <dbReference type="ChEBI" id="CHEBI:60039"/>
    </reaction>
</comment>
<keyword evidence="3" id="KW-0813">Transport</keyword>
<keyword evidence="7 14" id="KW-1133">Transmembrane helix</keyword>
<reference evidence="15" key="2">
    <citation type="submission" date="2021-04" db="EMBL/GenBank/DDBJ databases">
        <authorList>
            <person name="Gilroy R."/>
        </authorList>
    </citation>
    <scope>NUCLEOTIDE SEQUENCE</scope>
    <source>
        <strain evidence="15">811</strain>
    </source>
</reference>
<keyword evidence="5 14" id="KW-0812">Transmembrane</keyword>
<dbReference type="Pfam" id="PF00474">
    <property type="entry name" value="SSF"/>
    <property type="match status" value="1"/>
</dbReference>
<comment type="caution">
    <text evidence="15">The sequence shown here is derived from an EMBL/GenBank/DDBJ whole genome shotgun (WGS) entry which is preliminary data.</text>
</comment>
<keyword evidence="10 14" id="KW-0472">Membrane</keyword>
<evidence type="ECO:0000256" key="4">
    <source>
        <dbReference type="ARBA" id="ARBA00022475"/>
    </source>
</evidence>
<sequence length="542" mass="58592">MQVVLYIGILLVYFAVMIFIGVKNSRSSRSVQGFVLGGRSVGPWLTAFAYGTSYFSAVIFIGYAGQFGWNFGIAATWIGIGNALIGSLLAWAVLGRRTRVMTQQLDSATMPDYFGKRFSDGKLKIAASVIIFIFLIPYTASLYKGLGSLFAMAFSIPYWVCILIMAAVTAVYVLVGGYMATVWNDFIQGIIMLFGIVIIIAAVLLNAGGLTQAIADLSQISAGAQQGAYTSFFGPDLYGLIMVILLTSLGTWGLPQMVQKFYSIKSEASVRTGMIVSTVFAFVVAGGCYFLGGFGRLFVEDVSGGFDTIIPAMLEESLPVILIALVLVLVVSASMSTLSSLVMSSSSTITLDLIKSVKKDGLSHSSQMRLIRIFVALFIAVSAVIAIVYDELKLSFIAQMMGVSWGALAGAFLAPYLFSLYWKGTTKASCWVCFVFGVATSIAAMVLSLSASSLPQSLLDSFLYKYVFSSSIYVGAWTMIAGFVIVPVVSLFTKKPEQARLKELFKPFTQLNEALETAAEDYLVKPRVSSAQRPQESEDEKN</sequence>
<comment type="similarity">
    <text evidence="2 13">Belongs to the sodium:solute symporter (SSF) (TC 2.A.21) family.</text>
</comment>
<keyword evidence="9" id="KW-0406">Ion transport</keyword>
<accession>A0A9D1V989</accession>
<feature type="transmembrane region" description="Helical" evidence="14">
    <location>
        <begin position="275"/>
        <end position="299"/>
    </location>
</feature>
<dbReference type="GO" id="GO:0006814">
    <property type="term" value="P:sodium ion transport"/>
    <property type="evidence" value="ECO:0007669"/>
    <property type="project" value="UniProtKB-KW"/>
</dbReference>
<dbReference type="PANTHER" id="PTHR48086:SF3">
    <property type="entry name" value="SODIUM_PROLINE SYMPORTER"/>
    <property type="match status" value="1"/>
</dbReference>
<dbReference type="PROSITE" id="PS50283">
    <property type="entry name" value="NA_SOLUT_SYMP_3"/>
    <property type="match status" value="1"/>
</dbReference>
<evidence type="ECO:0000256" key="12">
    <source>
        <dbReference type="ARBA" id="ARBA00033708"/>
    </source>
</evidence>
<feature type="transmembrane region" description="Helical" evidence="14">
    <location>
        <begin position="471"/>
        <end position="492"/>
    </location>
</feature>
<keyword evidence="4" id="KW-1003">Cell membrane</keyword>
<evidence type="ECO:0000256" key="7">
    <source>
        <dbReference type="ARBA" id="ARBA00022989"/>
    </source>
</evidence>
<dbReference type="PANTHER" id="PTHR48086">
    <property type="entry name" value="SODIUM/PROLINE SYMPORTER-RELATED"/>
    <property type="match status" value="1"/>
</dbReference>
<feature type="transmembrane region" description="Helical" evidence="14">
    <location>
        <begin position="125"/>
        <end position="143"/>
    </location>
</feature>